<gene>
    <name evidence="4" type="ORF">ACFP56_08385</name>
</gene>
<organism evidence="4 5">
    <name type="scientific">Paenibacillus septentrionalis</name>
    <dbReference type="NCBI Taxonomy" id="429342"/>
    <lineage>
        <taxon>Bacteria</taxon>
        <taxon>Bacillati</taxon>
        <taxon>Bacillota</taxon>
        <taxon>Bacilli</taxon>
        <taxon>Bacillales</taxon>
        <taxon>Paenibacillaceae</taxon>
        <taxon>Paenibacillus</taxon>
    </lineage>
</organism>
<dbReference type="Pfam" id="PF08240">
    <property type="entry name" value="ADH_N"/>
    <property type="match status" value="1"/>
</dbReference>
<evidence type="ECO:0000256" key="1">
    <source>
        <dbReference type="ARBA" id="ARBA00022857"/>
    </source>
</evidence>
<keyword evidence="2" id="KW-0560">Oxidoreductase</keyword>
<dbReference type="PANTHER" id="PTHR48106">
    <property type="entry name" value="QUINONE OXIDOREDUCTASE PIG3-RELATED"/>
    <property type="match status" value="1"/>
</dbReference>
<proteinExistence type="predicted"/>
<feature type="domain" description="Enoyl reductase (ER)" evidence="3">
    <location>
        <begin position="14"/>
        <end position="328"/>
    </location>
</feature>
<evidence type="ECO:0000259" key="3">
    <source>
        <dbReference type="SMART" id="SM00829"/>
    </source>
</evidence>
<dbReference type="SUPFAM" id="SSF50129">
    <property type="entry name" value="GroES-like"/>
    <property type="match status" value="1"/>
</dbReference>
<keyword evidence="5" id="KW-1185">Reference proteome</keyword>
<evidence type="ECO:0000313" key="4">
    <source>
        <dbReference type="EMBL" id="MFC6332641.1"/>
    </source>
</evidence>
<dbReference type="Gene3D" id="3.90.180.10">
    <property type="entry name" value="Medium-chain alcohol dehydrogenases, catalytic domain"/>
    <property type="match status" value="1"/>
</dbReference>
<evidence type="ECO:0000313" key="5">
    <source>
        <dbReference type="Proteomes" id="UP001596233"/>
    </source>
</evidence>
<dbReference type="CDD" id="cd05282">
    <property type="entry name" value="ETR_like"/>
    <property type="match status" value="1"/>
</dbReference>
<dbReference type="RefSeq" id="WP_379233214.1">
    <property type="nucleotide sequence ID" value="NZ_JBHSTE010000002.1"/>
</dbReference>
<dbReference type="Proteomes" id="UP001596233">
    <property type="component" value="Unassembled WGS sequence"/>
</dbReference>
<dbReference type="SUPFAM" id="SSF51735">
    <property type="entry name" value="NAD(P)-binding Rossmann-fold domains"/>
    <property type="match status" value="1"/>
</dbReference>
<dbReference type="EMBL" id="JBHSTE010000002">
    <property type="protein sequence ID" value="MFC6332641.1"/>
    <property type="molecule type" value="Genomic_DNA"/>
</dbReference>
<dbReference type="PANTHER" id="PTHR48106:SF2">
    <property type="entry name" value="ZN2+-BINDING DEHYDROGENASE"/>
    <property type="match status" value="1"/>
</dbReference>
<dbReference type="Gene3D" id="3.40.50.720">
    <property type="entry name" value="NAD(P)-binding Rossmann-like Domain"/>
    <property type="match status" value="1"/>
</dbReference>
<accession>A0ABW1V443</accession>
<dbReference type="InterPro" id="IPR011032">
    <property type="entry name" value="GroES-like_sf"/>
</dbReference>
<evidence type="ECO:0000256" key="2">
    <source>
        <dbReference type="ARBA" id="ARBA00023002"/>
    </source>
</evidence>
<comment type="caution">
    <text evidence="4">The sequence shown here is derived from an EMBL/GenBank/DDBJ whole genome shotgun (WGS) entry which is preliminary data.</text>
</comment>
<keyword evidence="1" id="KW-0521">NADP</keyword>
<dbReference type="SMART" id="SM00829">
    <property type="entry name" value="PKS_ER"/>
    <property type="match status" value="1"/>
</dbReference>
<dbReference type="InterPro" id="IPR036291">
    <property type="entry name" value="NAD(P)-bd_dom_sf"/>
</dbReference>
<reference evidence="5" key="1">
    <citation type="journal article" date="2019" name="Int. J. Syst. Evol. Microbiol.">
        <title>The Global Catalogue of Microorganisms (GCM) 10K type strain sequencing project: providing services to taxonomists for standard genome sequencing and annotation.</title>
        <authorList>
            <consortium name="The Broad Institute Genomics Platform"/>
            <consortium name="The Broad Institute Genome Sequencing Center for Infectious Disease"/>
            <person name="Wu L."/>
            <person name="Ma J."/>
        </authorList>
    </citation>
    <scope>NUCLEOTIDE SEQUENCE [LARGE SCALE GENOMIC DNA]</scope>
    <source>
        <strain evidence="5">PCU 280</strain>
    </source>
</reference>
<dbReference type="InterPro" id="IPR020843">
    <property type="entry name" value="ER"/>
</dbReference>
<sequence>MLNAKCVTFSKFGNPRDVLKLENRQIEPPKEHEVLVRMIARPINPSDLIPIRGSYAHRITLPNIPGYEGVGVVEDVGRLVSKGVIGKRVLPLRGEGTWQDYVKTSANFAVPVPNGIDDATAAQLYINPVTAWVTCTEILRLTPNDVLIINAGGSAIGHIYAQLAKLLGFRLIAVTRNEHYTKGLLSTGASYVINTSNAPLYDTVMELTKGAGAYAAIDSVGGIAGEALASCVQPNGKFLSIGLLSGQQLNWADLINKGKLDATIFHLRNWNHAVSLSKWHDVFHHLFALVDHNKLRVMDVQAKFELTEFISAIDAVEAAEGVKGKVLLMSV</sequence>
<dbReference type="InterPro" id="IPR013149">
    <property type="entry name" value="ADH-like_C"/>
</dbReference>
<dbReference type="InterPro" id="IPR013154">
    <property type="entry name" value="ADH-like_N"/>
</dbReference>
<name>A0ABW1V443_9BACL</name>
<dbReference type="Pfam" id="PF00107">
    <property type="entry name" value="ADH_zinc_N"/>
    <property type="match status" value="1"/>
</dbReference>
<protein>
    <submittedName>
        <fullName evidence="4">Zinc-dependent alcohol dehydrogenase family protein</fullName>
    </submittedName>
</protein>